<proteinExistence type="inferred from homology"/>
<dbReference type="SUPFAM" id="SSF54292">
    <property type="entry name" value="2Fe-2S ferredoxin-like"/>
    <property type="match status" value="1"/>
</dbReference>
<dbReference type="GO" id="GO:0009055">
    <property type="term" value="F:electron transfer activity"/>
    <property type="evidence" value="ECO:0007669"/>
    <property type="project" value="TreeGrafter"/>
</dbReference>
<keyword evidence="3" id="KW-0479">Metal-binding</keyword>
<keyword evidence="5" id="KW-0411">Iron-sulfur</keyword>
<name>A0A1Y1SBT1_9GAMM</name>
<dbReference type="Proteomes" id="UP000192342">
    <property type="component" value="Unassembled WGS sequence"/>
</dbReference>
<protein>
    <submittedName>
        <fullName evidence="8">Ferredoxin</fullName>
    </submittedName>
</protein>
<keyword evidence="2" id="KW-0001">2Fe-2S</keyword>
<dbReference type="STRING" id="1317117.ATO7_15163"/>
<dbReference type="InterPro" id="IPR001055">
    <property type="entry name" value="Adrenodoxin-like"/>
</dbReference>
<dbReference type="PANTHER" id="PTHR23426:SF65">
    <property type="entry name" value="FERREDOXIN-2, MITOCHONDRIAL"/>
    <property type="match status" value="1"/>
</dbReference>
<dbReference type="GO" id="GO:0046872">
    <property type="term" value="F:metal ion binding"/>
    <property type="evidence" value="ECO:0007669"/>
    <property type="project" value="UniProtKB-KW"/>
</dbReference>
<dbReference type="PANTHER" id="PTHR23426">
    <property type="entry name" value="FERREDOXIN/ADRENODOXIN"/>
    <property type="match status" value="1"/>
</dbReference>
<dbReference type="InterPro" id="IPR012675">
    <property type="entry name" value="Beta-grasp_dom_sf"/>
</dbReference>
<dbReference type="RefSeq" id="WP_083563264.1">
    <property type="nucleotide sequence ID" value="NZ_AQQV01000004.1"/>
</dbReference>
<keyword evidence="9" id="KW-1185">Reference proteome</keyword>
<evidence type="ECO:0000256" key="6">
    <source>
        <dbReference type="ARBA" id="ARBA00034078"/>
    </source>
</evidence>
<evidence type="ECO:0000259" key="7">
    <source>
        <dbReference type="PROSITE" id="PS51085"/>
    </source>
</evidence>
<accession>A0A1Y1SBT1</accession>
<comment type="cofactor">
    <cofactor evidence="6">
        <name>[2Fe-2S] cluster</name>
        <dbReference type="ChEBI" id="CHEBI:190135"/>
    </cofactor>
</comment>
<evidence type="ECO:0000256" key="1">
    <source>
        <dbReference type="ARBA" id="ARBA00010914"/>
    </source>
</evidence>
<dbReference type="InterPro" id="IPR036010">
    <property type="entry name" value="2Fe-2S_ferredoxin-like_sf"/>
</dbReference>
<dbReference type="InterPro" id="IPR001041">
    <property type="entry name" value="2Fe-2S_ferredoxin-type"/>
</dbReference>
<dbReference type="Gene3D" id="3.10.20.30">
    <property type="match status" value="1"/>
</dbReference>
<sequence length="108" mass="11636">MAQIHVIQRDGSKRTIEAPEGEPLMEALRDENTGVEGTCGGTCSCGTCHVYVAGDWQGKAGGRSDEEDMMLEALEEYVELRPGSRLACRIEVSNALDGLEVEIAPPVE</sequence>
<keyword evidence="4" id="KW-0408">Iron</keyword>
<dbReference type="Pfam" id="PF00111">
    <property type="entry name" value="Fer2"/>
    <property type="match status" value="1"/>
</dbReference>
<dbReference type="CDD" id="cd00207">
    <property type="entry name" value="fer2"/>
    <property type="match status" value="1"/>
</dbReference>
<comment type="caution">
    <text evidence="8">The sequence shown here is derived from an EMBL/GenBank/DDBJ whole genome shotgun (WGS) entry which is preliminary data.</text>
</comment>
<evidence type="ECO:0000256" key="4">
    <source>
        <dbReference type="ARBA" id="ARBA00023004"/>
    </source>
</evidence>
<dbReference type="GO" id="GO:0140647">
    <property type="term" value="P:P450-containing electron transport chain"/>
    <property type="evidence" value="ECO:0007669"/>
    <property type="project" value="InterPro"/>
</dbReference>
<organism evidence="8 9">
    <name type="scientific">Oceanococcus atlanticus</name>
    <dbReference type="NCBI Taxonomy" id="1317117"/>
    <lineage>
        <taxon>Bacteria</taxon>
        <taxon>Pseudomonadati</taxon>
        <taxon>Pseudomonadota</taxon>
        <taxon>Gammaproteobacteria</taxon>
        <taxon>Chromatiales</taxon>
        <taxon>Oceanococcaceae</taxon>
        <taxon>Oceanococcus</taxon>
    </lineage>
</organism>
<reference evidence="8 9" key="1">
    <citation type="submission" date="2013-04" db="EMBL/GenBank/DDBJ databases">
        <title>Oceanococcus atlanticus 22II-S10r2 Genome Sequencing.</title>
        <authorList>
            <person name="Lai Q."/>
            <person name="Li G."/>
            <person name="Shao Z."/>
        </authorList>
    </citation>
    <scope>NUCLEOTIDE SEQUENCE [LARGE SCALE GENOMIC DNA]</scope>
    <source>
        <strain evidence="8 9">22II-S10r2</strain>
    </source>
</reference>
<evidence type="ECO:0000256" key="3">
    <source>
        <dbReference type="ARBA" id="ARBA00022723"/>
    </source>
</evidence>
<dbReference type="OrthoDB" id="9799640at2"/>
<comment type="similarity">
    <text evidence="1">Belongs to the adrenodoxin/putidaredoxin family.</text>
</comment>
<dbReference type="AlphaFoldDB" id="A0A1Y1SBT1"/>
<gene>
    <name evidence="8" type="ORF">ATO7_15163</name>
</gene>
<dbReference type="GO" id="GO:0051537">
    <property type="term" value="F:2 iron, 2 sulfur cluster binding"/>
    <property type="evidence" value="ECO:0007669"/>
    <property type="project" value="UniProtKB-KW"/>
</dbReference>
<dbReference type="PROSITE" id="PS51085">
    <property type="entry name" value="2FE2S_FER_2"/>
    <property type="match status" value="1"/>
</dbReference>
<feature type="domain" description="2Fe-2S ferredoxin-type" evidence="7">
    <location>
        <begin position="2"/>
        <end position="107"/>
    </location>
</feature>
<evidence type="ECO:0000256" key="5">
    <source>
        <dbReference type="ARBA" id="ARBA00023014"/>
    </source>
</evidence>
<dbReference type="EMBL" id="AQQV01000004">
    <property type="protein sequence ID" value="ORE85573.1"/>
    <property type="molecule type" value="Genomic_DNA"/>
</dbReference>
<evidence type="ECO:0000256" key="2">
    <source>
        <dbReference type="ARBA" id="ARBA00022714"/>
    </source>
</evidence>
<evidence type="ECO:0000313" key="9">
    <source>
        <dbReference type="Proteomes" id="UP000192342"/>
    </source>
</evidence>
<evidence type="ECO:0000313" key="8">
    <source>
        <dbReference type="EMBL" id="ORE85573.1"/>
    </source>
</evidence>